<dbReference type="AlphaFoldDB" id="A0A009S5A8"/>
<evidence type="ECO:0000313" key="3">
    <source>
        <dbReference type="Proteomes" id="UP000020735"/>
    </source>
</evidence>
<feature type="domain" description="Antitoxin SocA-like Panacea" evidence="1">
    <location>
        <begin position="30"/>
        <end position="123"/>
    </location>
</feature>
<dbReference type="Proteomes" id="UP000020735">
    <property type="component" value="Unassembled WGS sequence"/>
</dbReference>
<evidence type="ECO:0000313" key="2">
    <source>
        <dbReference type="EMBL" id="EXC48660.1"/>
    </source>
</evidence>
<dbReference type="RefSeq" id="WP_020753259.1">
    <property type="nucleotide sequence ID" value="NZ_JEXJ01000057.1"/>
</dbReference>
<proteinExistence type="predicted"/>
<dbReference type="Pfam" id="PF13274">
    <property type="entry name" value="SocA_Panacea"/>
    <property type="match status" value="1"/>
</dbReference>
<organism evidence="2 3">
    <name type="scientific">Acinetobacter baumannii 99063</name>
    <dbReference type="NCBI Taxonomy" id="1310630"/>
    <lineage>
        <taxon>Bacteria</taxon>
        <taxon>Pseudomonadati</taxon>
        <taxon>Pseudomonadota</taxon>
        <taxon>Gammaproteobacteria</taxon>
        <taxon>Moraxellales</taxon>
        <taxon>Moraxellaceae</taxon>
        <taxon>Acinetobacter</taxon>
        <taxon>Acinetobacter calcoaceticus/baumannii complex</taxon>
    </lineage>
</organism>
<comment type="caution">
    <text evidence="2">The sequence shown here is derived from an EMBL/GenBank/DDBJ whole genome shotgun (WGS) entry which is preliminary data.</text>
</comment>
<name>A0A009S5A8_ACIBA</name>
<sequence length="149" mass="17274">MSIKALDVANYILWLENRFEGSEGITPLKLQKLVYYCQGFHLAMFDEELFPESIEAWLHGPVVPSVYHHFKAAGNDIVTPPKDFNIEILSEAQRELLDEVIESYGQFSAWRLRNMTHEEAPWKNAYEPGCNNEISIKDMKAYFETQLES</sequence>
<dbReference type="EMBL" id="JEXJ01000057">
    <property type="protein sequence ID" value="EXC48660.1"/>
    <property type="molecule type" value="Genomic_DNA"/>
</dbReference>
<accession>A0A009S5A8</accession>
<reference evidence="2 3" key="1">
    <citation type="submission" date="2014-02" db="EMBL/GenBank/DDBJ databases">
        <title>Comparative genomics and transcriptomics to identify genetic mechanisms underlying the emergence of carbapenem resistant Acinetobacter baumannii (CRAb).</title>
        <authorList>
            <person name="Harris A.D."/>
            <person name="Johnson K.J."/>
            <person name="George J."/>
            <person name="Shefchek K."/>
            <person name="Daugherty S.C."/>
            <person name="Parankush S."/>
            <person name="Sadzewicz L."/>
            <person name="Tallon L."/>
            <person name="Sengamalay N."/>
            <person name="Hazen T.H."/>
            <person name="Rasko D.A."/>
        </authorList>
    </citation>
    <scope>NUCLEOTIDE SEQUENCE [LARGE SCALE GENOMIC DNA]</scope>
    <source>
        <strain evidence="2 3">99063</strain>
    </source>
</reference>
<gene>
    <name evidence="2" type="ORF">J529_2939</name>
</gene>
<protein>
    <recommendedName>
        <fullName evidence="1">Antitoxin SocA-like Panacea domain-containing protein</fullName>
    </recommendedName>
</protein>
<dbReference type="InterPro" id="IPR025272">
    <property type="entry name" value="SocA_Panacea"/>
</dbReference>
<dbReference type="PATRIC" id="fig|1310630.3.peg.2869"/>
<evidence type="ECO:0000259" key="1">
    <source>
        <dbReference type="Pfam" id="PF13274"/>
    </source>
</evidence>